<evidence type="ECO:0000259" key="2">
    <source>
        <dbReference type="PROSITE" id="PS50093"/>
    </source>
</evidence>
<accession>A0A2M6WBV9</accession>
<sequence>MRKAIYLTVIFLTFFITKIVLATSTPQLLINEIMYDPQGADSDHEWLEVVNISENQDYLLSEDWRINDGSNHVLEVVQGDLTISHGEYWVITDDAEVFLQDYPDFSGTLIDSVLSLNNSGESLMLSFDQGQTFFATTTYQVELGAGNNGRSLERIDLGQSWQESFMLGGTPGQANSQAQVNSAPTAAIIASPTGTVDQLLEFTASSTDPDGDNLSYLWNFGDQGTSTEMATTHSFGQAAEYTVSLTVSDGFLSASATRVVIISQTAVERAEEGEEDDNNEQQANIVYSNQMVINEIMPNPQGSDSDAEWIELYNLSQSRIDLSGWLLSDSTDRRYEINQEDFLETTIEPFGYLVVLRSQSGIALNNGDDQVQLYQPDGSLLDQVEYSAAVEGESYAKIGGKFQWTNRPTLGQANLISQIEQVEELFCPEPEVIYITKEPEVKSEVDNNIEFDLADYAGLMISEFMPNPAGPDRAEWLELYNNSSSSLNLAGWFVDDQAGGSTPYQLPNNTVLEPFGFLMISQSDSGLALNNSYDTVRILDPNQEIFLAVDYEQAKEDFSYSFDLINEEWFWSAAVTPGEVNQPALTEVLTEQKLALAAEQVEYPVYTVNQLKELDKGEQASLVGLVTAPPKLLGSRVMYLIEPDFSAGLQIYSSNGDYPDLKIGQLVEVKGKVSEVQGEKRLNLVKDQPVKILDQIEVIDPELMAIDDIGDELIGSLVKVSGELVERKGSNYYLDDGSGEIRVYLKESAGIDSPEVAEGYIMTVQGVLSLTKSGYRLLPIFEDNINVGQIAGESEEFDLVEEEVVIESDQQNQQIIKTLLMTAGGLLVLLSGLVIKLKFFK</sequence>
<protein>
    <recommendedName>
        <fullName evidence="6">PKD domain-containing protein</fullName>
    </recommendedName>
</protein>
<feature type="domain" description="LTD" evidence="3">
    <location>
        <begin position="447"/>
        <end position="579"/>
    </location>
</feature>
<evidence type="ECO:0000256" key="1">
    <source>
        <dbReference type="SAM" id="Phobius"/>
    </source>
</evidence>
<feature type="transmembrane region" description="Helical" evidence="1">
    <location>
        <begin position="815"/>
        <end position="835"/>
    </location>
</feature>
<keyword evidence="1" id="KW-1133">Transmembrane helix</keyword>
<dbReference type="InterPro" id="IPR000601">
    <property type="entry name" value="PKD_dom"/>
</dbReference>
<evidence type="ECO:0000259" key="3">
    <source>
        <dbReference type="PROSITE" id="PS51841"/>
    </source>
</evidence>
<dbReference type="Gene3D" id="2.60.40.10">
    <property type="entry name" value="Immunoglobulins"/>
    <property type="match status" value="1"/>
</dbReference>
<keyword evidence="1" id="KW-0812">Transmembrane</keyword>
<evidence type="ECO:0000313" key="4">
    <source>
        <dbReference type="EMBL" id="PIT90244.1"/>
    </source>
</evidence>
<keyword evidence="1" id="KW-0472">Membrane</keyword>
<dbReference type="AlphaFoldDB" id="A0A2M6WBV9"/>
<evidence type="ECO:0000313" key="5">
    <source>
        <dbReference type="Proteomes" id="UP000230543"/>
    </source>
</evidence>
<dbReference type="PROSITE" id="PS51841">
    <property type="entry name" value="LTD"/>
    <property type="match status" value="2"/>
</dbReference>
<evidence type="ECO:0008006" key="6">
    <source>
        <dbReference type="Google" id="ProtNLM"/>
    </source>
</evidence>
<feature type="domain" description="LTD" evidence="3">
    <location>
        <begin position="279"/>
        <end position="388"/>
    </location>
</feature>
<dbReference type="Proteomes" id="UP000230543">
    <property type="component" value="Unassembled WGS sequence"/>
</dbReference>
<dbReference type="SUPFAM" id="SSF74853">
    <property type="entry name" value="Lamin A/C globular tail domain"/>
    <property type="match status" value="2"/>
</dbReference>
<reference evidence="5" key="1">
    <citation type="submission" date="2017-09" db="EMBL/GenBank/DDBJ databases">
        <title>Depth-based differentiation of microbial function through sediment-hosted aquifers and enrichment of novel symbionts in the deep terrestrial subsurface.</title>
        <authorList>
            <person name="Probst A.J."/>
            <person name="Ladd B."/>
            <person name="Jarett J.K."/>
            <person name="Geller-Mcgrath D.E."/>
            <person name="Sieber C.M.K."/>
            <person name="Emerson J.B."/>
            <person name="Anantharaman K."/>
            <person name="Thomas B.C."/>
            <person name="Malmstrom R."/>
            <person name="Stieglmeier M."/>
            <person name="Klingl A."/>
            <person name="Woyke T."/>
            <person name="Ryan C.M."/>
            <person name="Banfield J.F."/>
        </authorList>
    </citation>
    <scope>NUCLEOTIDE SEQUENCE [LARGE SCALE GENOMIC DNA]</scope>
</reference>
<dbReference type="PROSITE" id="PS50093">
    <property type="entry name" value="PKD"/>
    <property type="match status" value="1"/>
</dbReference>
<dbReference type="SUPFAM" id="SSF49299">
    <property type="entry name" value="PKD domain"/>
    <property type="match status" value="1"/>
</dbReference>
<dbReference type="Pfam" id="PF18911">
    <property type="entry name" value="PKD_4"/>
    <property type="match status" value="1"/>
</dbReference>
<dbReference type="InterPro" id="IPR013783">
    <property type="entry name" value="Ig-like_fold"/>
</dbReference>
<dbReference type="InterPro" id="IPR022409">
    <property type="entry name" value="PKD/Chitinase_dom"/>
</dbReference>
<dbReference type="EMBL" id="PFBO01000119">
    <property type="protein sequence ID" value="PIT90244.1"/>
    <property type="molecule type" value="Genomic_DNA"/>
</dbReference>
<dbReference type="SMART" id="SM00089">
    <property type="entry name" value="PKD"/>
    <property type="match status" value="1"/>
</dbReference>
<dbReference type="InterPro" id="IPR035986">
    <property type="entry name" value="PKD_dom_sf"/>
</dbReference>
<feature type="domain" description="PKD" evidence="2">
    <location>
        <begin position="183"/>
        <end position="269"/>
    </location>
</feature>
<organism evidence="4 5">
    <name type="scientific">Candidatus Komeilibacteria bacterium CG10_big_fil_rev_8_21_14_0_10_41_13</name>
    <dbReference type="NCBI Taxonomy" id="1974476"/>
    <lineage>
        <taxon>Bacteria</taxon>
        <taxon>Candidatus Komeiliibacteriota</taxon>
    </lineage>
</organism>
<dbReference type="Pfam" id="PF00932">
    <property type="entry name" value="LTD"/>
    <property type="match status" value="3"/>
</dbReference>
<dbReference type="Gene3D" id="2.60.40.1260">
    <property type="entry name" value="Lamin Tail domain"/>
    <property type="match status" value="2"/>
</dbReference>
<dbReference type="CDD" id="cd00146">
    <property type="entry name" value="PKD"/>
    <property type="match status" value="1"/>
</dbReference>
<dbReference type="InterPro" id="IPR001322">
    <property type="entry name" value="Lamin_tail_dom"/>
</dbReference>
<comment type="caution">
    <text evidence="4">The sequence shown here is derived from an EMBL/GenBank/DDBJ whole genome shotgun (WGS) entry which is preliminary data.</text>
</comment>
<name>A0A2M6WBV9_9BACT</name>
<gene>
    <name evidence="4" type="ORF">COU22_03300</name>
</gene>
<proteinExistence type="predicted"/>
<dbReference type="InterPro" id="IPR036415">
    <property type="entry name" value="Lamin_tail_dom_sf"/>
</dbReference>